<dbReference type="InterPro" id="IPR029787">
    <property type="entry name" value="Nucleotide_cyclase"/>
</dbReference>
<evidence type="ECO:0000313" key="5">
    <source>
        <dbReference type="Proteomes" id="UP000830055"/>
    </source>
</evidence>
<dbReference type="PANTHER" id="PTHR45138:SF9">
    <property type="entry name" value="DIGUANYLATE CYCLASE DGCM-RELATED"/>
    <property type="match status" value="1"/>
</dbReference>
<dbReference type="Pfam" id="PF00990">
    <property type="entry name" value="GGDEF"/>
    <property type="match status" value="1"/>
</dbReference>
<reference evidence="4 5" key="1">
    <citation type="submission" date="2022-01" db="EMBL/GenBank/DDBJ databases">
        <title>Desulfofustis limnae sp. nov., a novel mesophilic sulfate-reducing bacterium isolated from marsh soil.</title>
        <authorList>
            <person name="Watanabe M."/>
            <person name="Takahashi A."/>
            <person name="Kojima H."/>
            <person name="Fukui M."/>
        </authorList>
    </citation>
    <scope>NUCLEOTIDE SEQUENCE [LARGE SCALE GENOMIC DNA]</scope>
    <source>
        <strain evidence="4 5">PPLL</strain>
    </source>
</reference>
<protein>
    <recommendedName>
        <fullName evidence="1">diguanylate cyclase</fullName>
        <ecNumber evidence="1">2.7.7.65</ecNumber>
    </recommendedName>
</protein>
<dbReference type="SUPFAM" id="SSF55785">
    <property type="entry name" value="PYP-like sensor domain (PAS domain)"/>
    <property type="match status" value="1"/>
</dbReference>
<evidence type="ECO:0000256" key="1">
    <source>
        <dbReference type="ARBA" id="ARBA00012528"/>
    </source>
</evidence>
<evidence type="ECO:0000259" key="3">
    <source>
        <dbReference type="PROSITE" id="PS50887"/>
    </source>
</evidence>
<dbReference type="InterPro" id="IPR013656">
    <property type="entry name" value="PAS_4"/>
</dbReference>
<dbReference type="Pfam" id="PF08448">
    <property type="entry name" value="PAS_4"/>
    <property type="match status" value="1"/>
</dbReference>
<dbReference type="SMART" id="SM00267">
    <property type="entry name" value="GGDEF"/>
    <property type="match status" value="1"/>
</dbReference>
<dbReference type="InterPro" id="IPR043128">
    <property type="entry name" value="Rev_trsase/Diguanyl_cyclase"/>
</dbReference>
<comment type="catalytic activity">
    <reaction evidence="2">
        <text>2 GTP = 3',3'-c-di-GMP + 2 diphosphate</text>
        <dbReference type="Rhea" id="RHEA:24898"/>
        <dbReference type="ChEBI" id="CHEBI:33019"/>
        <dbReference type="ChEBI" id="CHEBI:37565"/>
        <dbReference type="ChEBI" id="CHEBI:58805"/>
        <dbReference type="EC" id="2.7.7.65"/>
    </reaction>
</comment>
<dbReference type="RefSeq" id="WP_284151628.1">
    <property type="nucleotide sequence ID" value="NZ_AP025516.1"/>
</dbReference>
<dbReference type="Proteomes" id="UP000830055">
    <property type="component" value="Chromosome"/>
</dbReference>
<sequence>MIETYDFLSRVIDAITEHIVVIDAQGAIVYANRSWDAFARENNCLILGDDWRQVNYLTVCDESAMMGDQFGHLAAIGIRHVISGARDLFYLEYPCHSPQMKRWFMMRVTPFTAGETSYFVVSHQNITERKLAEEQVLNTSRLDGLTGIANRRYFDEFLEQEGKRCARLNLPISLILLDIDHFKLLNDTYGHLAGDECLKSLGTVLQRFTNRPGDLCARYGGEEFAVVYGNTTGRQARYLADKIIEAIRELSIPNEASPTLPIMTASIGVATAYPDARFQQKTLIETADQRLYLAKHQGRNQVIGEEDVVPIGLA</sequence>
<evidence type="ECO:0000313" key="4">
    <source>
        <dbReference type="EMBL" id="BDD88246.1"/>
    </source>
</evidence>
<proteinExistence type="predicted"/>
<accession>A0ABN6M5R4</accession>
<evidence type="ECO:0000256" key="2">
    <source>
        <dbReference type="ARBA" id="ARBA00034247"/>
    </source>
</evidence>
<dbReference type="InterPro" id="IPR035965">
    <property type="entry name" value="PAS-like_dom_sf"/>
</dbReference>
<dbReference type="SUPFAM" id="SSF55073">
    <property type="entry name" value="Nucleotide cyclase"/>
    <property type="match status" value="1"/>
</dbReference>
<organism evidence="4 5">
    <name type="scientific">Desulfofustis limnaeus</name>
    <dbReference type="NCBI Taxonomy" id="2740163"/>
    <lineage>
        <taxon>Bacteria</taxon>
        <taxon>Pseudomonadati</taxon>
        <taxon>Thermodesulfobacteriota</taxon>
        <taxon>Desulfobulbia</taxon>
        <taxon>Desulfobulbales</taxon>
        <taxon>Desulfocapsaceae</taxon>
        <taxon>Desulfofustis</taxon>
    </lineage>
</organism>
<feature type="domain" description="GGDEF" evidence="3">
    <location>
        <begin position="170"/>
        <end position="307"/>
    </location>
</feature>
<name>A0ABN6M5R4_9BACT</name>
<dbReference type="InterPro" id="IPR000160">
    <property type="entry name" value="GGDEF_dom"/>
</dbReference>
<dbReference type="NCBIfam" id="TIGR00254">
    <property type="entry name" value="GGDEF"/>
    <property type="match status" value="1"/>
</dbReference>
<dbReference type="Gene3D" id="3.30.450.20">
    <property type="entry name" value="PAS domain"/>
    <property type="match status" value="1"/>
</dbReference>
<dbReference type="EC" id="2.7.7.65" evidence="1"/>
<dbReference type="PANTHER" id="PTHR45138">
    <property type="entry name" value="REGULATORY COMPONENTS OF SENSORY TRANSDUCTION SYSTEM"/>
    <property type="match status" value="1"/>
</dbReference>
<dbReference type="CDD" id="cd01949">
    <property type="entry name" value="GGDEF"/>
    <property type="match status" value="1"/>
</dbReference>
<dbReference type="EMBL" id="AP025516">
    <property type="protein sequence ID" value="BDD88246.1"/>
    <property type="molecule type" value="Genomic_DNA"/>
</dbReference>
<gene>
    <name evidence="4" type="ORF">DPPLL_26110</name>
</gene>
<dbReference type="PROSITE" id="PS50887">
    <property type="entry name" value="GGDEF"/>
    <property type="match status" value="1"/>
</dbReference>
<keyword evidence="5" id="KW-1185">Reference proteome</keyword>
<dbReference type="Gene3D" id="3.30.70.270">
    <property type="match status" value="1"/>
</dbReference>
<dbReference type="InterPro" id="IPR050469">
    <property type="entry name" value="Diguanylate_Cyclase"/>
</dbReference>